<evidence type="ECO:0000313" key="11">
    <source>
        <dbReference type="Proteomes" id="UP001604336"/>
    </source>
</evidence>
<feature type="region of interest" description="Disordered" evidence="6">
    <location>
        <begin position="332"/>
        <end position="365"/>
    </location>
</feature>
<feature type="domain" description="SANT" evidence="8">
    <location>
        <begin position="22"/>
        <end position="73"/>
    </location>
</feature>
<feature type="domain" description="Myb-like" evidence="7">
    <location>
        <begin position="19"/>
        <end position="69"/>
    </location>
</feature>
<dbReference type="GO" id="GO:0003677">
    <property type="term" value="F:DNA binding"/>
    <property type="evidence" value="ECO:0007669"/>
    <property type="project" value="UniProtKB-KW"/>
</dbReference>
<dbReference type="Proteomes" id="UP001604336">
    <property type="component" value="Unassembled WGS sequence"/>
</dbReference>
<evidence type="ECO:0000256" key="3">
    <source>
        <dbReference type="ARBA" id="ARBA00023125"/>
    </source>
</evidence>
<feature type="region of interest" description="Disordered" evidence="6">
    <location>
        <begin position="694"/>
        <end position="717"/>
    </location>
</feature>
<dbReference type="PANTHER" id="PTHR12802:SF155">
    <property type="entry name" value="DEUBIQUITINASE MYSM1"/>
    <property type="match status" value="1"/>
</dbReference>
<feature type="compositionally biased region" description="Basic residues" evidence="6">
    <location>
        <begin position="95"/>
        <end position="109"/>
    </location>
</feature>
<gene>
    <name evidence="10" type="ORF">Adt_25834</name>
</gene>
<dbReference type="InterPro" id="IPR001005">
    <property type="entry name" value="SANT/Myb"/>
</dbReference>
<keyword evidence="2" id="KW-0805">Transcription regulation</keyword>
<dbReference type="EMBL" id="JBFOLK010000008">
    <property type="protein sequence ID" value="KAL2490206.1"/>
    <property type="molecule type" value="Genomic_DNA"/>
</dbReference>
<sequence length="766" mass="84728">MDPCSSGEEFAVKIRKPYTITKQRERWTEEEHNKFLEALKLYGRAWQQIEEHIGTKTAVQIRSHAQKFFTKLEKEALIKGVPVGHSLDIEIPPPRPKRKPNNPYPRKKNVGNPTLQIGVKDGKISTPVSSSHSGKTTLDLEKEQFAEKPGANGKVGNTKDYQDEDSSCEVFTLPKTAPCSFPSSEIKNSSPASISTRQLCTFREFIPFSKEPNNLDETTESHVTIDLKEHQMDEYDDKQLFQDNNSCNSSNFGNPHLLLEKSVNGKRTNELNQSENVNALPANDVQASQSQPINVPVHIDGSLVINTEKISVGMSYPESMFHHISGVPGHPNRFMNSSSSATSEHHRNTSTSSISQPFPSFNPTLNPIQNQDDYRSYLHMTSTFSSLIVSALLQNPAAHAAASFAANLWPCTNIEVPPDYPLGTAGEFQSRQINSAPSMAAIAAATVTAATAWWAAHGLLPLCAPFQPGFTGSPASVAATPIDSSQARAADNERRENTYDHALGGQQLEPECSEAFQKQHYALKSPTLSRSDSHESKGAKLNTGFTTNETLKAADASELRDSNNPKSRKQVDRSSCGSNTPSSSEVEGDALKTHLQDKKESTEFDVNHLSGDSNNRRNRSTITVSDSWKEVSEEGRLAFRALFTRDVLPQSFFPLHDLKNKGMKDNDKETADEKYECGLQLDSNGKTWSASLHNQESEKNASLIDENKEERPLSKELGHAKLKAFRTGFKPYKRCSVEAKENQVAVNSQNEEKGPKRVRLETEAST</sequence>
<feature type="compositionally biased region" description="Polar residues" evidence="6">
    <location>
        <begin position="126"/>
        <end position="136"/>
    </location>
</feature>
<dbReference type="NCBIfam" id="TIGR01557">
    <property type="entry name" value="myb_SHAQKYF"/>
    <property type="match status" value="1"/>
</dbReference>
<keyword evidence="4" id="KW-0804">Transcription</keyword>
<evidence type="ECO:0000259" key="7">
    <source>
        <dbReference type="PROSITE" id="PS50090"/>
    </source>
</evidence>
<evidence type="ECO:0000256" key="5">
    <source>
        <dbReference type="ARBA" id="ARBA00023242"/>
    </source>
</evidence>
<proteinExistence type="predicted"/>
<keyword evidence="11" id="KW-1185">Reference proteome</keyword>
<protein>
    <submittedName>
        <fullName evidence="10">Protein CCA1</fullName>
    </submittedName>
</protein>
<dbReference type="FunFam" id="1.10.10.60:FF:000023">
    <property type="entry name" value="protein REVEILLE 6 isoform X1"/>
    <property type="match status" value="1"/>
</dbReference>
<evidence type="ECO:0000256" key="6">
    <source>
        <dbReference type="SAM" id="MobiDB-lite"/>
    </source>
</evidence>
<evidence type="ECO:0000256" key="2">
    <source>
        <dbReference type="ARBA" id="ARBA00023015"/>
    </source>
</evidence>
<dbReference type="PANTHER" id="PTHR12802">
    <property type="entry name" value="SWI/SNF COMPLEX-RELATED"/>
    <property type="match status" value="1"/>
</dbReference>
<feature type="region of interest" description="Disordered" evidence="6">
    <location>
        <begin position="740"/>
        <end position="766"/>
    </location>
</feature>
<evidence type="ECO:0000256" key="1">
    <source>
        <dbReference type="ARBA" id="ARBA00004123"/>
    </source>
</evidence>
<name>A0ABD1RP62_9LAMI</name>
<dbReference type="SMART" id="SM00717">
    <property type="entry name" value="SANT"/>
    <property type="match status" value="1"/>
</dbReference>
<keyword evidence="5" id="KW-0539">Nucleus</keyword>
<evidence type="ECO:0000259" key="8">
    <source>
        <dbReference type="PROSITE" id="PS51293"/>
    </source>
</evidence>
<dbReference type="InterPro" id="IPR017930">
    <property type="entry name" value="Myb_dom"/>
</dbReference>
<feature type="compositionally biased region" description="Polar residues" evidence="6">
    <location>
        <begin position="573"/>
        <end position="585"/>
    </location>
</feature>
<feature type="compositionally biased region" description="Polar residues" evidence="6">
    <location>
        <begin position="349"/>
        <end position="365"/>
    </location>
</feature>
<feature type="region of interest" description="Disordered" evidence="6">
    <location>
        <begin position="525"/>
        <end position="619"/>
    </location>
</feature>
<evidence type="ECO:0000259" key="9">
    <source>
        <dbReference type="PROSITE" id="PS51294"/>
    </source>
</evidence>
<feature type="domain" description="HTH myb-type" evidence="9">
    <location>
        <begin position="19"/>
        <end position="73"/>
    </location>
</feature>
<feature type="compositionally biased region" description="Basic and acidic residues" evidence="6">
    <location>
        <begin position="695"/>
        <end position="717"/>
    </location>
</feature>
<evidence type="ECO:0000256" key="4">
    <source>
        <dbReference type="ARBA" id="ARBA00023163"/>
    </source>
</evidence>
<comment type="caution">
    <text evidence="10">The sequence shown here is derived from an EMBL/GenBank/DDBJ whole genome shotgun (WGS) entry which is preliminary data.</text>
</comment>
<feature type="compositionally biased region" description="Basic and acidic residues" evidence="6">
    <location>
        <begin position="750"/>
        <end position="766"/>
    </location>
</feature>
<dbReference type="Gene3D" id="1.10.10.60">
    <property type="entry name" value="Homeodomain-like"/>
    <property type="match status" value="1"/>
</dbReference>
<dbReference type="GO" id="GO:0010468">
    <property type="term" value="P:regulation of gene expression"/>
    <property type="evidence" value="ECO:0007669"/>
    <property type="project" value="UniProtKB-ARBA"/>
</dbReference>
<dbReference type="InterPro" id="IPR009057">
    <property type="entry name" value="Homeodomain-like_sf"/>
</dbReference>
<dbReference type="InterPro" id="IPR017884">
    <property type="entry name" value="SANT_dom"/>
</dbReference>
<dbReference type="AlphaFoldDB" id="A0ABD1RP62"/>
<keyword evidence="3" id="KW-0238">DNA-binding</keyword>
<dbReference type="Pfam" id="PF00249">
    <property type="entry name" value="Myb_DNA-binding"/>
    <property type="match status" value="1"/>
</dbReference>
<dbReference type="PROSITE" id="PS51294">
    <property type="entry name" value="HTH_MYB"/>
    <property type="match status" value="1"/>
</dbReference>
<dbReference type="SUPFAM" id="SSF46689">
    <property type="entry name" value="Homeodomain-like"/>
    <property type="match status" value="1"/>
</dbReference>
<organism evidence="10 11">
    <name type="scientific">Abeliophyllum distichum</name>
    <dbReference type="NCBI Taxonomy" id="126358"/>
    <lineage>
        <taxon>Eukaryota</taxon>
        <taxon>Viridiplantae</taxon>
        <taxon>Streptophyta</taxon>
        <taxon>Embryophyta</taxon>
        <taxon>Tracheophyta</taxon>
        <taxon>Spermatophyta</taxon>
        <taxon>Magnoliopsida</taxon>
        <taxon>eudicotyledons</taxon>
        <taxon>Gunneridae</taxon>
        <taxon>Pentapetalae</taxon>
        <taxon>asterids</taxon>
        <taxon>lamiids</taxon>
        <taxon>Lamiales</taxon>
        <taxon>Oleaceae</taxon>
        <taxon>Forsythieae</taxon>
        <taxon>Abeliophyllum</taxon>
    </lineage>
</organism>
<dbReference type="PROSITE" id="PS51293">
    <property type="entry name" value="SANT"/>
    <property type="match status" value="1"/>
</dbReference>
<reference evidence="11" key="1">
    <citation type="submission" date="2024-07" db="EMBL/GenBank/DDBJ databases">
        <title>Two chromosome-level genome assemblies of Korean endemic species Abeliophyllum distichum and Forsythia ovata (Oleaceae).</title>
        <authorList>
            <person name="Jang H."/>
        </authorList>
    </citation>
    <scope>NUCLEOTIDE SEQUENCE [LARGE SCALE GENOMIC DNA]</scope>
</reference>
<dbReference type="GO" id="GO:0005634">
    <property type="term" value="C:nucleus"/>
    <property type="evidence" value="ECO:0007669"/>
    <property type="project" value="UniProtKB-SubCell"/>
</dbReference>
<feature type="region of interest" description="Disordered" evidence="6">
    <location>
        <begin position="85"/>
        <end position="137"/>
    </location>
</feature>
<comment type="subcellular location">
    <subcellularLocation>
        <location evidence="1">Nucleus</location>
    </subcellularLocation>
</comment>
<accession>A0ABD1RP62</accession>
<dbReference type="InterPro" id="IPR006447">
    <property type="entry name" value="Myb_dom_plants"/>
</dbReference>
<dbReference type="PROSITE" id="PS50090">
    <property type="entry name" value="MYB_LIKE"/>
    <property type="match status" value="1"/>
</dbReference>
<evidence type="ECO:0000313" key="10">
    <source>
        <dbReference type="EMBL" id="KAL2490206.1"/>
    </source>
</evidence>
<dbReference type="CDD" id="cd00167">
    <property type="entry name" value="SANT"/>
    <property type="match status" value="1"/>
</dbReference>
<feature type="compositionally biased region" description="Basic and acidic residues" evidence="6">
    <location>
        <begin position="589"/>
        <end position="606"/>
    </location>
</feature>